<dbReference type="Proteomes" id="UP000712080">
    <property type="component" value="Unassembled WGS sequence"/>
</dbReference>
<dbReference type="EMBL" id="JAAMPU010000100">
    <property type="protein sequence ID" value="NMH27368.1"/>
    <property type="molecule type" value="Genomic_DNA"/>
</dbReference>
<evidence type="ECO:0000256" key="7">
    <source>
        <dbReference type="PROSITE-ProRule" id="PRU01373"/>
    </source>
</evidence>
<sequence>MALKSKILFSIVTLFFITVGCKKNDGQLSSDPKDRYTLEQSELRPFFQKHPEFKPYQKDLEALYAKHANKMIWYDKDGRVDFAEVLFDQTAQLESEGVPVSLPYKSEFDDIFEMRDTKKPSPEDDLMISAMYFFYAKKAISGVDTKQSRSTGWFLPRDKVSYVAYLDTLLKSPDLIKEKDAERFSQYNNLRKALEKYRAIEQKGGWQTIAFSKGKKAFKKGDSDPVIGQVRKRLALSGDLKSDSGSAVFDQELSDAITTFEARRHREFSGIDSDLVADLNIPISERIKTIVVNMERCRWIPSDFEKNKEYVFVNIPEFHLNYVKDSKTALESNVVVGEELNKTVVFSGKMSYLVFAPYWNIPKSIVKKEILPGIEKDKNYLSKHHMEYYNNGRNIRQKPGDENSLGLVKFMFPNTNNIYLHDTPAKALFNKEERALSHGCVRVQKAKELANLILKDDKNWTSEKIDEAMHAKDQTQYSLNRKIPVYLAYFTAWADEHGNVAFFDDIYSRDKRLAGLLYKN</sequence>
<evidence type="ECO:0000256" key="3">
    <source>
        <dbReference type="ARBA" id="ARBA00022679"/>
    </source>
</evidence>
<comment type="caution">
    <text evidence="9">The sequence shown here is derived from an EMBL/GenBank/DDBJ whole genome shotgun (WGS) entry which is preliminary data.</text>
</comment>
<dbReference type="GO" id="GO:0004180">
    <property type="term" value="F:carboxypeptidase activity"/>
    <property type="evidence" value="ECO:0007669"/>
    <property type="project" value="UniProtKB-ARBA"/>
</dbReference>
<keyword evidence="6 7" id="KW-0961">Cell wall biogenesis/degradation</keyword>
<dbReference type="PROSITE" id="PS52029">
    <property type="entry name" value="LD_TPASE"/>
    <property type="match status" value="1"/>
</dbReference>
<name>A0A972FRW2_9FLAO</name>
<dbReference type="CDD" id="cd16913">
    <property type="entry name" value="YkuD_like"/>
    <property type="match status" value="1"/>
</dbReference>
<keyword evidence="10" id="KW-1185">Reference proteome</keyword>
<keyword evidence="3" id="KW-0808">Transferase</keyword>
<dbReference type="GO" id="GO:0009252">
    <property type="term" value="P:peptidoglycan biosynthetic process"/>
    <property type="evidence" value="ECO:0007669"/>
    <property type="project" value="UniProtKB-KW"/>
</dbReference>
<dbReference type="Pfam" id="PF03734">
    <property type="entry name" value="YkuD"/>
    <property type="match status" value="1"/>
</dbReference>
<comment type="similarity">
    <text evidence="2">Belongs to the YkuD family.</text>
</comment>
<comment type="pathway">
    <text evidence="1 7">Cell wall biogenesis; peptidoglycan biosynthesis.</text>
</comment>
<dbReference type="GO" id="GO:0016740">
    <property type="term" value="F:transferase activity"/>
    <property type="evidence" value="ECO:0007669"/>
    <property type="project" value="UniProtKB-KW"/>
</dbReference>
<dbReference type="Gene3D" id="2.40.440.10">
    <property type="entry name" value="L,D-transpeptidase catalytic domain-like"/>
    <property type="match status" value="1"/>
</dbReference>
<dbReference type="InterPro" id="IPR045380">
    <property type="entry name" value="LD_TPept_scaffold_dom"/>
</dbReference>
<keyword evidence="5 7" id="KW-0573">Peptidoglycan synthesis</keyword>
<evidence type="ECO:0000256" key="2">
    <source>
        <dbReference type="ARBA" id="ARBA00005992"/>
    </source>
</evidence>
<dbReference type="PANTHER" id="PTHR41533:SF2">
    <property type="entry name" value="BLR7131 PROTEIN"/>
    <property type="match status" value="1"/>
</dbReference>
<dbReference type="InterPro" id="IPR052905">
    <property type="entry name" value="LD-transpeptidase_YkuD-like"/>
</dbReference>
<organism evidence="9 10">
    <name type="scientific">Flavobacterium silvaticum</name>
    <dbReference type="NCBI Taxonomy" id="1852020"/>
    <lineage>
        <taxon>Bacteria</taxon>
        <taxon>Pseudomonadati</taxon>
        <taxon>Bacteroidota</taxon>
        <taxon>Flavobacteriia</taxon>
        <taxon>Flavobacteriales</taxon>
        <taxon>Flavobacteriaceae</taxon>
        <taxon>Flavobacterium</taxon>
    </lineage>
</organism>
<accession>A0A972FRW2</accession>
<evidence type="ECO:0000259" key="8">
    <source>
        <dbReference type="PROSITE" id="PS52029"/>
    </source>
</evidence>
<evidence type="ECO:0000313" key="10">
    <source>
        <dbReference type="Proteomes" id="UP000712080"/>
    </source>
</evidence>
<dbReference type="GO" id="GO:0008360">
    <property type="term" value="P:regulation of cell shape"/>
    <property type="evidence" value="ECO:0007669"/>
    <property type="project" value="UniProtKB-UniRule"/>
</dbReference>
<keyword evidence="4 7" id="KW-0133">Cell shape</keyword>
<feature type="active site" description="Nucleophile" evidence="7">
    <location>
        <position position="440"/>
    </location>
</feature>
<dbReference type="PROSITE" id="PS51257">
    <property type="entry name" value="PROKAR_LIPOPROTEIN"/>
    <property type="match status" value="1"/>
</dbReference>
<dbReference type="InterPro" id="IPR038063">
    <property type="entry name" value="Transpep_catalytic_dom"/>
</dbReference>
<evidence type="ECO:0000256" key="4">
    <source>
        <dbReference type="ARBA" id="ARBA00022960"/>
    </source>
</evidence>
<dbReference type="PANTHER" id="PTHR41533">
    <property type="entry name" value="L,D-TRANSPEPTIDASE HI_1667-RELATED"/>
    <property type="match status" value="1"/>
</dbReference>
<protein>
    <submittedName>
        <fullName evidence="9">L,D-transpeptidase family protein</fullName>
    </submittedName>
</protein>
<feature type="active site" description="Proton donor/acceptor" evidence="7">
    <location>
        <position position="421"/>
    </location>
</feature>
<dbReference type="GO" id="GO:0071555">
    <property type="term" value="P:cell wall organization"/>
    <property type="evidence" value="ECO:0007669"/>
    <property type="project" value="UniProtKB-UniRule"/>
</dbReference>
<proteinExistence type="inferred from homology"/>
<gene>
    <name evidence="9" type="ORF">G6047_04925</name>
</gene>
<evidence type="ECO:0000256" key="6">
    <source>
        <dbReference type="ARBA" id="ARBA00023316"/>
    </source>
</evidence>
<dbReference type="Pfam" id="PF20142">
    <property type="entry name" value="Scaffold"/>
    <property type="match status" value="1"/>
</dbReference>
<evidence type="ECO:0000313" key="9">
    <source>
        <dbReference type="EMBL" id="NMH27368.1"/>
    </source>
</evidence>
<dbReference type="RefSeq" id="WP_169526369.1">
    <property type="nucleotide sequence ID" value="NZ_JAAMPU010000100.1"/>
</dbReference>
<dbReference type="InterPro" id="IPR005490">
    <property type="entry name" value="LD_TPept_cat_dom"/>
</dbReference>
<dbReference type="AlphaFoldDB" id="A0A972FRW2"/>
<evidence type="ECO:0000256" key="1">
    <source>
        <dbReference type="ARBA" id="ARBA00004752"/>
    </source>
</evidence>
<feature type="domain" description="L,D-TPase catalytic" evidence="8">
    <location>
        <begin position="309"/>
        <end position="468"/>
    </location>
</feature>
<evidence type="ECO:0000256" key="5">
    <source>
        <dbReference type="ARBA" id="ARBA00022984"/>
    </source>
</evidence>
<dbReference type="SUPFAM" id="SSF141523">
    <property type="entry name" value="L,D-transpeptidase catalytic domain-like"/>
    <property type="match status" value="1"/>
</dbReference>
<reference evidence="9" key="1">
    <citation type="submission" date="2020-02" db="EMBL/GenBank/DDBJ databases">
        <title>Flavobacterium sp. genome.</title>
        <authorList>
            <person name="Jung H.S."/>
            <person name="Baek J.H."/>
            <person name="Jeon C.O."/>
        </authorList>
    </citation>
    <scope>NUCLEOTIDE SEQUENCE</scope>
    <source>
        <strain evidence="9">SE-s28</strain>
    </source>
</reference>